<keyword evidence="2" id="KW-1185">Reference proteome</keyword>
<gene>
    <name evidence="1" type="ORF">HMPREF0663_11666</name>
</gene>
<dbReference type="HOGENOM" id="CLU_3156360_0_0_10"/>
<dbReference type="EMBL" id="AEPE02000005">
    <property type="protein sequence ID" value="EFZ36753.1"/>
    <property type="molecule type" value="Genomic_DNA"/>
</dbReference>
<protein>
    <submittedName>
        <fullName evidence="1">Uncharacterized protein</fullName>
    </submittedName>
</protein>
<organism evidence="1 2">
    <name type="scientific">Hoylesella oralis ATCC 33269</name>
    <dbReference type="NCBI Taxonomy" id="873533"/>
    <lineage>
        <taxon>Bacteria</taxon>
        <taxon>Pseudomonadati</taxon>
        <taxon>Bacteroidota</taxon>
        <taxon>Bacteroidia</taxon>
        <taxon>Bacteroidales</taxon>
        <taxon>Prevotellaceae</taxon>
        <taxon>Hoylesella</taxon>
    </lineage>
</organism>
<sequence length="48" mass="5047">MPVSIRVVSTDGGMAAQGAAHKGKTPDMHAADNDRIIAKANLFITVRI</sequence>
<dbReference type="Proteomes" id="UP000005580">
    <property type="component" value="Unassembled WGS sequence"/>
</dbReference>
<proteinExistence type="predicted"/>
<evidence type="ECO:0000313" key="2">
    <source>
        <dbReference type="Proteomes" id="UP000005580"/>
    </source>
</evidence>
<name>E7RR65_9BACT</name>
<comment type="caution">
    <text evidence="1">The sequence shown here is derived from an EMBL/GenBank/DDBJ whole genome shotgun (WGS) entry which is preliminary data.</text>
</comment>
<reference evidence="1" key="1">
    <citation type="submission" date="2011-01" db="EMBL/GenBank/DDBJ databases">
        <authorList>
            <person name="Muzny D."/>
            <person name="Qin X."/>
            <person name="Buhay C."/>
            <person name="Dugan-Rocha S."/>
            <person name="Ding Y."/>
            <person name="Chen G."/>
            <person name="Hawes A."/>
            <person name="Holder M."/>
            <person name="Jhangiani S."/>
            <person name="Johnson A."/>
            <person name="Khan Z."/>
            <person name="Li Z."/>
            <person name="Liu W."/>
            <person name="Liu X."/>
            <person name="Perez L."/>
            <person name="Shen H."/>
            <person name="Wang Q."/>
            <person name="Watt J."/>
            <person name="Xi L."/>
            <person name="Xin Y."/>
            <person name="Zhou J."/>
            <person name="Deng J."/>
            <person name="Jiang H."/>
            <person name="Liu Y."/>
            <person name="Qu J."/>
            <person name="Song X.-Z."/>
            <person name="Zhang L."/>
            <person name="Villasana D."/>
            <person name="Johnson A."/>
            <person name="Liu J."/>
            <person name="Liyanage D."/>
            <person name="Lorensuhewa L."/>
            <person name="Robinson T."/>
            <person name="Song A."/>
            <person name="Song B.-B."/>
            <person name="Dinh H."/>
            <person name="Thornton R."/>
            <person name="Coyle M."/>
            <person name="Francisco L."/>
            <person name="Jackson L."/>
            <person name="Javaid M."/>
            <person name="Korchina V."/>
            <person name="Kovar C."/>
            <person name="Mata R."/>
            <person name="Mathew T."/>
            <person name="Ngo R."/>
            <person name="Nguyen L."/>
            <person name="Nguyen N."/>
            <person name="Okwuonu G."/>
            <person name="Ongeri F."/>
            <person name="Pham C."/>
            <person name="Simmons D."/>
            <person name="Wilczek-Boney K."/>
            <person name="Hale W."/>
            <person name="Jakkamsetti A."/>
            <person name="Pham P."/>
            <person name="Ruth R."/>
            <person name="San Lucas F."/>
            <person name="Warren J."/>
            <person name="Zhang J."/>
            <person name="Zhao Z."/>
            <person name="Zhou C."/>
            <person name="Zhu D."/>
            <person name="Lee S."/>
            <person name="Bess C."/>
            <person name="Blankenburg K."/>
            <person name="Forbes L."/>
            <person name="Fu Q."/>
            <person name="Gubbala S."/>
            <person name="Hirani K."/>
            <person name="Jayaseelan J.C."/>
            <person name="Lara F."/>
            <person name="Munidasa M."/>
            <person name="Palculict T."/>
            <person name="Patil S."/>
            <person name="Pu L.-L."/>
            <person name="Saada N."/>
            <person name="Tang L."/>
            <person name="Weissenberger G."/>
            <person name="Zhu Y."/>
            <person name="Hemphill L."/>
            <person name="Shang Y."/>
            <person name="Youmans B."/>
            <person name="Ayvaz T."/>
            <person name="Ross M."/>
            <person name="Santibanez J."/>
            <person name="Aqrawi P."/>
            <person name="Gross S."/>
            <person name="Joshi V."/>
            <person name="Fowler G."/>
            <person name="Nazareth L."/>
            <person name="Reid J."/>
            <person name="Worley K."/>
            <person name="Petrosino J."/>
            <person name="Highlander S."/>
            <person name="Gibbs R."/>
        </authorList>
    </citation>
    <scope>NUCLEOTIDE SEQUENCE [LARGE SCALE GENOMIC DNA]</scope>
    <source>
        <strain evidence="1">ATCC 33269</strain>
    </source>
</reference>
<accession>E7RR65</accession>
<dbReference type="AlphaFoldDB" id="E7RR65"/>
<evidence type="ECO:0000313" key="1">
    <source>
        <dbReference type="EMBL" id="EFZ36753.1"/>
    </source>
</evidence>